<evidence type="ECO:0000259" key="9">
    <source>
        <dbReference type="Pfam" id="PF13231"/>
    </source>
</evidence>
<comment type="caution">
    <text evidence="10">The sequence shown here is derived from an EMBL/GenBank/DDBJ whole genome shotgun (WGS) entry which is preliminary data.</text>
</comment>
<feature type="transmembrane region" description="Helical" evidence="8">
    <location>
        <begin position="133"/>
        <end position="149"/>
    </location>
</feature>
<evidence type="ECO:0000256" key="5">
    <source>
        <dbReference type="ARBA" id="ARBA00022692"/>
    </source>
</evidence>
<feature type="transmembrane region" description="Helical" evidence="8">
    <location>
        <begin position="100"/>
        <end position="121"/>
    </location>
</feature>
<dbReference type="PANTHER" id="PTHR33908:SF11">
    <property type="entry name" value="MEMBRANE PROTEIN"/>
    <property type="match status" value="1"/>
</dbReference>
<feature type="transmembrane region" description="Helical" evidence="8">
    <location>
        <begin position="181"/>
        <end position="211"/>
    </location>
</feature>
<dbReference type="InterPro" id="IPR038731">
    <property type="entry name" value="RgtA/B/C-like"/>
</dbReference>
<feature type="domain" description="Glycosyltransferase RgtA/B/C/D-like" evidence="9">
    <location>
        <begin position="104"/>
        <end position="232"/>
    </location>
</feature>
<keyword evidence="7 8" id="KW-0472">Membrane</keyword>
<keyword evidence="2" id="KW-1003">Cell membrane</keyword>
<sequence length="542" mass="63557">MKKRYLLIFSFIIAIFGIGYGLPMHFIGDEESLIGGAIKMMELKNLFPVLAPEQLKLLYYPPIIPYLYILAFLPVIIFKFFVSGFDLLSLKDYFVTDLDLLWISARLTTAVFSIGILVIVYQISKIVFSKKSAYLSTALLAFSFFHVLLSSVARHWIFTVFLVYLIILLTLWFVHGHIKKYWLIGLAVGVAMGTSYVTFLVLPLVVLILWFYRQQIINPIKKILINISLALAVGAPLVFINLPDLLRFKYGGDLLGEPLKKSFVGFLYHLVQVVTVLFNQELLILFLAIFALLLWKRNIKIKIFISFFIFIYCFVLYYFLHFEGRYIYFVMPALAILSADFLVYLSEKIPNLKVYYFLLILLFLWPALGIFHYKRLLLVDDTRELAVQYIEQEISDKEFLLSSPHIRLPRSYDSLTLAQEQGHINATETYIYNNYDRLANNFEKKYNYQNIHFWKEDLKNQASLEEYIDKHETVYFVLEYWSDDGLEDYYSYLRKNAKLVKIFRQSNLGRDYNVANGNFWAFNTILFKLDRLGPSVEIYQLK</sequence>
<dbReference type="GO" id="GO:0005886">
    <property type="term" value="C:plasma membrane"/>
    <property type="evidence" value="ECO:0007669"/>
    <property type="project" value="UniProtKB-SubCell"/>
</dbReference>
<feature type="transmembrane region" description="Helical" evidence="8">
    <location>
        <begin position="156"/>
        <end position="175"/>
    </location>
</feature>
<feature type="transmembrane region" description="Helical" evidence="8">
    <location>
        <begin position="354"/>
        <end position="373"/>
    </location>
</feature>
<dbReference type="Pfam" id="PF13231">
    <property type="entry name" value="PMT_2"/>
    <property type="match status" value="1"/>
</dbReference>
<feature type="transmembrane region" description="Helical" evidence="8">
    <location>
        <begin position="66"/>
        <end position="88"/>
    </location>
</feature>
<gene>
    <name evidence="10" type="ORF">A2406_04600</name>
</gene>
<evidence type="ECO:0000256" key="7">
    <source>
        <dbReference type="ARBA" id="ARBA00023136"/>
    </source>
</evidence>
<evidence type="ECO:0000313" key="11">
    <source>
        <dbReference type="Proteomes" id="UP000177626"/>
    </source>
</evidence>
<evidence type="ECO:0000256" key="4">
    <source>
        <dbReference type="ARBA" id="ARBA00022679"/>
    </source>
</evidence>
<feature type="transmembrane region" description="Helical" evidence="8">
    <location>
        <begin position="326"/>
        <end position="345"/>
    </location>
</feature>
<feature type="transmembrane region" description="Helical" evidence="8">
    <location>
        <begin position="266"/>
        <end position="294"/>
    </location>
</feature>
<dbReference type="GO" id="GO:0016763">
    <property type="term" value="F:pentosyltransferase activity"/>
    <property type="evidence" value="ECO:0007669"/>
    <property type="project" value="TreeGrafter"/>
</dbReference>
<keyword evidence="4" id="KW-0808">Transferase</keyword>
<keyword evidence="3" id="KW-0328">Glycosyltransferase</keyword>
<evidence type="ECO:0000256" key="2">
    <source>
        <dbReference type="ARBA" id="ARBA00022475"/>
    </source>
</evidence>
<evidence type="ECO:0000256" key="6">
    <source>
        <dbReference type="ARBA" id="ARBA00022989"/>
    </source>
</evidence>
<protein>
    <recommendedName>
        <fullName evidence="9">Glycosyltransferase RgtA/B/C/D-like domain-containing protein</fullName>
    </recommendedName>
</protein>
<feature type="transmembrane region" description="Helical" evidence="8">
    <location>
        <begin position="223"/>
        <end position="246"/>
    </location>
</feature>
<dbReference type="InterPro" id="IPR050297">
    <property type="entry name" value="LipidA_mod_glycosyltrf_83"/>
</dbReference>
<evidence type="ECO:0000313" key="10">
    <source>
        <dbReference type="EMBL" id="OGY94855.1"/>
    </source>
</evidence>
<proteinExistence type="predicted"/>
<feature type="transmembrane region" description="Helical" evidence="8">
    <location>
        <begin position="301"/>
        <end position="320"/>
    </location>
</feature>
<comment type="subcellular location">
    <subcellularLocation>
        <location evidence="1">Cell membrane</location>
        <topology evidence="1">Multi-pass membrane protein</topology>
    </subcellularLocation>
</comment>
<dbReference type="Proteomes" id="UP000177626">
    <property type="component" value="Unassembled WGS sequence"/>
</dbReference>
<accession>A0A1G2C096</accession>
<evidence type="ECO:0000256" key="8">
    <source>
        <dbReference type="SAM" id="Phobius"/>
    </source>
</evidence>
<keyword evidence="6 8" id="KW-1133">Transmembrane helix</keyword>
<reference evidence="10 11" key="1">
    <citation type="journal article" date="2016" name="Nat. Commun.">
        <title>Thousands of microbial genomes shed light on interconnected biogeochemical processes in an aquifer system.</title>
        <authorList>
            <person name="Anantharaman K."/>
            <person name="Brown C.T."/>
            <person name="Hug L.A."/>
            <person name="Sharon I."/>
            <person name="Castelle C.J."/>
            <person name="Probst A.J."/>
            <person name="Thomas B.C."/>
            <person name="Singh A."/>
            <person name="Wilkins M.J."/>
            <person name="Karaoz U."/>
            <person name="Brodie E.L."/>
            <person name="Williams K.H."/>
            <person name="Hubbard S.S."/>
            <person name="Banfield J.F."/>
        </authorList>
    </citation>
    <scope>NUCLEOTIDE SEQUENCE [LARGE SCALE GENOMIC DNA]</scope>
</reference>
<dbReference type="GO" id="GO:0009103">
    <property type="term" value="P:lipopolysaccharide biosynthetic process"/>
    <property type="evidence" value="ECO:0007669"/>
    <property type="project" value="UniProtKB-ARBA"/>
</dbReference>
<dbReference type="EMBL" id="MHKQ01000002">
    <property type="protein sequence ID" value="OGY94855.1"/>
    <property type="molecule type" value="Genomic_DNA"/>
</dbReference>
<dbReference type="PANTHER" id="PTHR33908">
    <property type="entry name" value="MANNOSYLTRANSFERASE YKCB-RELATED"/>
    <property type="match status" value="1"/>
</dbReference>
<evidence type="ECO:0000256" key="3">
    <source>
        <dbReference type="ARBA" id="ARBA00022676"/>
    </source>
</evidence>
<dbReference type="AlphaFoldDB" id="A0A1G2C096"/>
<evidence type="ECO:0000256" key="1">
    <source>
        <dbReference type="ARBA" id="ARBA00004651"/>
    </source>
</evidence>
<keyword evidence="5 8" id="KW-0812">Transmembrane</keyword>
<name>A0A1G2C096_9BACT</name>
<organism evidence="10 11">
    <name type="scientific">Candidatus Komeilibacteria bacterium RIFOXYC1_FULL_37_11</name>
    <dbReference type="NCBI Taxonomy" id="1798555"/>
    <lineage>
        <taxon>Bacteria</taxon>
        <taxon>Candidatus Komeiliibacteriota</taxon>
    </lineage>
</organism>